<accession>A0A2V2MVV6</accession>
<dbReference type="GO" id="GO:0005886">
    <property type="term" value="C:plasma membrane"/>
    <property type="evidence" value="ECO:0007669"/>
    <property type="project" value="UniProtKB-SubCell"/>
</dbReference>
<evidence type="ECO:0000256" key="6">
    <source>
        <dbReference type="ARBA" id="ARBA00022723"/>
    </source>
</evidence>
<dbReference type="GO" id="GO:0016887">
    <property type="term" value="F:ATP hydrolysis activity"/>
    <property type="evidence" value="ECO:0007669"/>
    <property type="project" value="InterPro"/>
</dbReference>
<name>A0A2V2MVV6_9EURY</name>
<comment type="caution">
    <text evidence="19">The sequence shown here is derived from an EMBL/GenBank/DDBJ whole genome shotgun (WGS) entry which is preliminary data.</text>
</comment>
<evidence type="ECO:0000256" key="11">
    <source>
        <dbReference type="ARBA" id="ARBA00022842"/>
    </source>
</evidence>
<dbReference type="SUPFAM" id="SSF81665">
    <property type="entry name" value="Calcium ATPase, transmembrane domain M"/>
    <property type="match status" value="1"/>
</dbReference>
<dbReference type="SUPFAM" id="SSF56784">
    <property type="entry name" value="HAD-like"/>
    <property type="match status" value="1"/>
</dbReference>
<feature type="domain" description="HMA" evidence="18">
    <location>
        <begin position="7"/>
        <end position="73"/>
    </location>
</feature>
<dbReference type="Gene3D" id="2.70.150.10">
    <property type="entry name" value="Calcium-transporting ATPase, cytoplasmic transduction domain A"/>
    <property type="match status" value="1"/>
</dbReference>
<keyword evidence="13 17" id="KW-1133">Transmembrane helix</keyword>
<evidence type="ECO:0000256" key="16">
    <source>
        <dbReference type="ARBA" id="ARBA00023136"/>
    </source>
</evidence>
<dbReference type="Pfam" id="PF04945">
    <property type="entry name" value="YHS"/>
    <property type="match status" value="1"/>
</dbReference>
<dbReference type="InterPro" id="IPR008250">
    <property type="entry name" value="ATPase_P-typ_transduc_dom_A_sf"/>
</dbReference>
<dbReference type="SFLD" id="SFLDS00003">
    <property type="entry name" value="Haloacid_Dehalogenase"/>
    <property type="match status" value="1"/>
</dbReference>
<dbReference type="FunFam" id="3.30.70.100:FF:000005">
    <property type="entry name" value="Copper-exporting P-type ATPase A"/>
    <property type="match status" value="2"/>
</dbReference>
<keyword evidence="5 17" id="KW-0812">Transmembrane</keyword>
<gene>
    <name evidence="19" type="ORF">DK846_11600</name>
</gene>
<dbReference type="Gene3D" id="3.40.1110.10">
    <property type="entry name" value="Calcium-transporting ATPase, cytoplasmic domain N"/>
    <property type="match status" value="1"/>
</dbReference>
<dbReference type="SMART" id="SM00746">
    <property type="entry name" value="TRASH"/>
    <property type="match status" value="1"/>
</dbReference>
<keyword evidence="16 17" id="KW-0472">Membrane</keyword>
<dbReference type="PANTHER" id="PTHR43520">
    <property type="entry name" value="ATP7, ISOFORM B"/>
    <property type="match status" value="1"/>
</dbReference>
<evidence type="ECO:0000313" key="20">
    <source>
        <dbReference type="Proteomes" id="UP000245657"/>
    </source>
</evidence>
<dbReference type="FunFam" id="2.70.150.10:FF:000020">
    <property type="entry name" value="Copper-exporting P-type ATPase A"/>
    <property type="match status" value="1"/>
</dbReference>
<dbReference type="PROSITE" id="PS01047">
    <property type="entry name" value="HMA_1"/>
    <property type="match status" value="1"/>
</dbReference>
<dbReference type="InterPro" id="IPR059000">
    <property type="entry name" value="ATPase_P-type_domA"/>
</dbReference>
<keyword evidence="15" id="KW-0406">Ion transport</keyword>
<dbReference type="SFLD" id="SFLDF00027">
    <property type="entry name" value="p-type_atpase"/>
    <property type="match status" value="1"/>
</dbReference>
<keyword evidence="7" id="KW-0677">Repeat</keyword>
<dbReference type="CDD" id="cd00371">
    <property type="entry name" value="HMA"/>
    <property type="match status" value="2"/>
</dbReference>
<dbReference type="PRINTS" id="PR00941">
    <property type="entry name" value="CDATPASE"/>
</dbReference>
<keyword evidence="12" id="KW-1278">Translocase</keyword>
<comment type="similarity">
    <text evidence="2">Belongs to the cation transport ATPase (P-type) (TC 3.A.3) family. Type IB subfamily.</text>
</comment>
<dbReference type="InterPro" id="IPR023299">
    <property type="entry name" value="ATPase_P-typ_cyto_dom_N"/>
</dbReference>
<dbReference type="InterPro" id="IPR017969">
    <property type="entry name" value="Heavy-metal-associated_CS"/>
</dbReference>
<dbReference type="SUPFAM" id="SSF81653">
    <property type="entry name" value="Calcium ATPase, transduction domain A"/>
    <property type="match status" value="1"/>
</dbReference>
<evidence type="ECO:0000256" key="8">
    <source>
        <dbReference type="ARBA" id="ARBA00022741"/>
    </source>
</evidence>
<keyword evidence="20" id="KW-1185">Reference proteome</keyword>
<keyword evidence="8" id="KW-0547">Nucleotide-binding</keyword>
<feature type="transmembrane region" description="Helical" evidence="17">
    <location>
        <begin position="164"/>
        <end position="184"/>
    </location>
</feature>
<proteinExistence type="inferred from homology"/>
<evidence type="ECO:0000259" key="18">
    <source>
        <dbReference type="PROSITE" id="PS50846"/>
    </source>
</evidence>
<dbReference type="InterPro" id="IPR023298">
    <property type="entry name" value="ATPase_P-typ_TM_dom_sf"/>
</dbReference>
<dbReference type="InterPro" id="IPR012348">
    <property type="entry name" value="RNR-like"/>
</dbReference>
<evidence type="ECO:0000256" key="7">
    <source>
        <dbReference type="ARBA" id="ARBA00022737"/>
    </source>
</evidence>
<dbReference type="PANTHER" id="PTHR43520:SF8">
    <property type="entry name" value="P-TYPE CU(+) TRANSPORTER"/>
    <property type="match status" value="1"/>
</dbReference>
<dbReference type="GO" id="GO:0005507">
    <property type="term" value="F:copper ion binding"/>
    <property type="evidence" value="ECO:0007669"/>
    <property type="project" value="InterPro"/>
</dbReference>
<dbReference type="Pfam" id="PF00403">
    <property type="entry name" value="HMA"/>
    <property type="match status" value="2"/>
</dbReference>
<feature type="transmembrane region" description="Helical" evidence="17">
    <location>
        <begin position="406"/>
        <end position="428"/>
    </location>
</feature>
<feature type="transmembrane region" description="Helical" evidence="17">
    <location>
        <begin position="749"/>
        <end position="771"/>
    </location>
</feature>
<dbReference type="InterPro" id="IPR001757">
    <property type="entry name" value="P_typ_ATPase"/>
</dbReference>
<dbReference type="EMBL" id="QGMY01000008">
    <property type="protein sequence ID" value="PWR71499.1"/>
    <property type="molecule type" value="Genomic_DNA"/>
</dbReference>
<dbReference type="GO" id="GO:0055070">
    <property type="term" value="P:copper ion homeostasis"/>
    <property type="evidence" value="ECO:0007669"/>
    <property type="project" value="TreeGrafter"/>
</dbReference>
<dbReference type="InterPro" id="IPR007029">
    <property type="entry name" value="YHS_dom"/>
</dbReference>
<keyword evidence="3" id="KW-0813">Transport</keyword>
<dbReference type="Pfam" id="PF00702">
    <property type="entry name" value="Hydrolase"/>
    <property type="match status" value="1"/>
</dbReference>
<dbReference type="Gene3D" id="1.10.620.20">
    <property type="entry name" value="Ribonucleotide Reductase, subunit A"/>
    <property type="match status" value="1"/>
</dbReference>
<evidence type="ECO:0000256" key="4">
    <source>
        <dbReference type="ARBA" id="ARBA00022475"/>
    </source>
</evidence>
<dbReference type="NCBIfam" id="TIGR00003">
    <property type="entry name" value="copper ion binding protein"/>
    <property type="match status" value="1"/>
</dbReference>
<dbReference type="GO" id="GO:0016491">
    <property type="term" value="F:oxidoreductase activity"/>
    <property type="evidence" value="ECO:0007669"/>
    <property type="project" value="InterPro"/>
</dbReference>
<feature type="transmembrane region" description="Helical" evidence="17">
    <location>
        <begin position="190"/>
        <end position="215"/>
    </location>
</feature>
<keyword evidence="9" id="KW-0187">Copper transport</keyword>
<evidence type="ECO:0000256" key="1">
    <source>
        <dbReference type="ARBA" id="ARBA00004651"/>
    </source>
</evidence>
<dbReference type="GeneID" id="97550354"/>
<organism evidence="19 20">
    <name type="scientific">Methanospirillum lacunae</name>
    <dbReference type="NCBI Taxonomy" id="668570"/>
    <lineage>
        <taxon>Archaea</taxon>
        <taxon>Methanobacteriati</taxon>
        <taxon>Methanobacteriota</taxon>
        <taxon>Stenosarchaea group</taxon>
        <taxon>Methanomicrobia</taxon>
        <taxon>Methanomicrobiales</taxon>
        <taxon>Methanospirillaceae</taxon>
        <taxon>Methanospirillum</taxon>
    </lineage>
</organism>
<evidence type="ECO:0000256" key="2">
    <source>
        <dbReference type="ARBA" id="ARBA00006024"/>
    </source>
</evidence>
<protein>
    <submittedName>
        <fullName evidence="19">Heavy metal translocating P-type ATPase</fullName>
    </submittedName>
</protein>
<dbReference type="PRINTS" id="PR00119">
    <property type="entry name" value="CATATPASE"/>
</dbReference>
<dbReference type="Proteomes" id="UP000245657">
    <property type="component" value="Unassembled WGS sequence"/>
</dbReference>
<dbReference type="SFLD" id="SFLDG00002">
    <property type="entry name" value="C1.7:_P-type_atpase_like"/>
    <property type="match status" value="1"/>
</dbReference>
<evidence type="ECO:0000256" key="12">
    <source>
        <dbReference type="ARBA" id="ARBA00022967"/>
    </source>
</evidence>
<feature type="transmembrane region" description="Helical" evidence="17">
    <location>
        <begin position="777"/>
        <end position="796"/>
    </location>
</feature>
<evidence type="ECO:0000256" key="13">
    <source>
        <dbReference type="ARBA" id="ARBA00022989"/>
    </source>
</evidence>
<dbReference type="AlphaFoldDB" id="A0A2V2MVV6"/>
<dbReference type="NCBIfam" id="TIGR01511">
    <property type="entry name" value="ATPase-IB1_Cu"/>
    <property type="match status" value="1"/>
</dbReference>
<dbReference type="InterPro" id="IPR011017">
    <property type="entry name" value="TRASH_dom"/>
</dbReference>
<dbReference type="Gene3D" id="3.30.70.100">
    <property type="match status" value="2"/>
</dbReference>
<keyword evidence="6" id="KW-0479">Metal-binding</keyword>
<dbReference type="NCBIfam" id="TIGR01525">
    <property type="entry name" value="ATPase-IB_hvy"/>
    <property type="match status" value="1"/>
</dbReference>
<dbReference type="InterPro" id="IPR006122">
    <property type="entry name" value="HMA_Cu_ion-bd"/>
</dbReference>
<dbReference type="InterPro" id="IPR036163">
    <property type="entry name" value="HMA_dom_sf"/>
</dbReference>
<evidence type="ECO:0000256" key="10">
    <source>
        <dbReference type="ARBA" id="ARBA00022840"/>
    </source>
</evidence>
<evidence type="ECO:0000256" key="15">
    <source>
        <dbReference type="ARBA" id="ARBA00023065"/>
    </source>
</evidence>
<dbReference type="InterPro" id="IPR044492">
    <property type="entry name" value="P_typ_ATPase_HD_dom"/>
</dbReference>
<feature type="transmembrane region" description="Helical" evidence="17">
    <location>
        <begin position="253"/>
        <end position="272"/>
    </location>
</feature>
<evidence type="ECO:0000256" key="3">
    <source>
        <dbReference type="ARBA" id="ARBA00022448"/>
    </source>
</evidence>
<dbReference type="InterPro" id="IPR018303">
    <property type="entry name" value="ATPase_P-typ_P_site"/>
</dbReference>
<feature type="transmembrane region" description="Helical" evidence="17">
    <location>
        <begin position="227"/>
        <end position="247"/>
    </location>
</feature>
<dbReference type="GO" id="GO:0005524">
    <property type="term" value="F:ATP binding"/>
    <property type="evidence" value="ECO:0007669"/>
    <property type="project" value="UniProtKB-KW"/>
</dbReference>
<dbReference type="Gene3D" id="3.40.50.1000">
    <property type="entry name" value="HAD superfamily/HAD-like"/>
    <property type="match status" value="1"/>
</dbReference>
<dbReference type="PROSITE" id="PS50846">
    <property type="entry name" value="HMA_2"/>
    <property type="match status" value="2"/>
</dbReference>
<feature type="domain" description="HMA" evidence="18">
    <location>
        <begin position="75"/>
        <end position="141"/>
    </location>
</feature>
<dbReference type="PROSITE" id="PS00154">
    <property type="entry name" value="ATPASE_E1_E2"/>
    <property type="match status" value="1"/>
</dbReference>
<dbReference type="CDD" id="cd02094">
    <property type="entry name" value="P-type_ATPase_Cu-like"/>
    <property type="match status" value="1"/>
</dbReference>
<keyword evidence="11" id="KW-0460">Magnesium</keyword>
<evidence type="ECO:0000256" key="5">
    <source>
        <dbReference type="ARBA" id="ARBA00022692"/>
    </source>
</evidence>
<keyword evidence="4" id="KW-1003">Cell membrane</keyword>
<dbReference type="InterPro" id="IPR036412">
    <property type="entry name" value="HAD-like_sf"/>
</dbReference>
<sequence>MADEKKKKIELAISGMHCASCAINLEKGLSSADGVSNAQVNFGTGKAVVEFNPAITDHATLTKEVEKSGFGVINEQVTIRIGGMTCAICAQTIETALKKLDGVITATVNLGSERAYVTYNPYVVTLFQMRDAITKAGYQYLGTDKEGTLKTGDNGLQADLHDKLTRVIAGFAISAILMALMAAPKDLMYPLIYLQFLIATPAFFWLGMPIFRAAFTSLKNRTLNMDVMYAMGTTVAYLASVLGTFGIVLDMSYILYETAIMLTSFLMLGRYLETRAKGRTSSAIQSLVRLQADTAAVIRDKEEIRVPIEDVIVGDMVVIRPGDRIPVDGSVISGSSFVDESMVTGEPLPVEKLQGDEVVAGTLATSGSLTFQARRIGADTMLSRIIRLVEDAQGSKPSVQRIADTAVTWFIPVVLVIAIGAFFFWFFVADAGLQFALQTLIAILVVACPCALGLATPTAITVGVGRGAELGILIRNGESLEISDRLTTVLFDKTGTLTQGKPVVTDIDVFTGSRPLLLSYVAALEHLSTHPLGEAIISKASEEGIEPVDVNQFTYLPGKGLMGEIAGGIIRAGNQHFIIEAGVPVESDANHKIIKRQEEGKTTILVSRDQQLLGLISVADSVKPSASSAIAELRQMHISSGMVTGDNQRTAQAVGQMVGIDRVIANVLPDEKEHEVSRLQQQKEVVAFVGDGINDAPALTRADTGIAIGSGTDVAIESADIILVRDEITDAVAAIQLARKVMGRIRLNLFWAFAYNIILIPLAAGLFYPVIIFRPEYGALAMALSSVTVVSLSLLLRKYTPPIRMKNPQTLSEDTAIDPVCGMEVKMANAQFKTTYQNKNFYFCSKGCLDAFKKEPEKFLKK</sequence>
<dbReference type="SUPFAM" id="SSF55008">
    <property type="entry name" value="HMA, heavy metal-associated domain"/>
    <property type="match status" value="2"/>
</dbReference>
<evidence type="ECO:0000313" key="19">
    <source>
        <dbReference type="EMBL" id="PWR71499.1"/>
    </source>
</evidence>
<dbReference type="InterPro" id="IPR027256">
    <property type="entry name" value="P-typ_ATPase_IB"/>
</dbReference>
<dbReference type="InterPro" id="IPR023214">
    <property type="entry name" value="HAD_sf"/>
</dbReference>
<dbReference type="SUPFAM" id="SSF47240">
    <property type="entry name" value="Ferritin-like"/>
    <property type="match status" value="1"/>
</dbReference>
<comment type="subcellular location">
    <subcellularLocation>
        <location evidence="1">Cell membrane</location>
        <topology evidence="1">Multi-pass membrane protein</topology>
    </subcellularLocation>
</comment>
<dbReference type="InterPro" id="IPR006121">
    <property type="entry name" value="HMA_dom"/>
</dbReference>
<evidence type="ECO:0000256" key="14">
    <source>
        <dbReference type="ARBA" id="ARBA00023008"/>
    </source>
</evidence>
<evidence type="ECO:0000256" key="9">
    <source>
        <dbReference type="ARBA" id="ARBA00022796"/>
    </source>
</evidence>
<dbReference type="InterPro" id="IPR009078">
    <property type="entry name" value="Ferritin-like_SF"/>
</dbReference>
<evidence type="ECO:0000256" key="17">
    <source>
        <dbReference type="SAM" id="Phobius"/>
    </source>
</evidence>
<dbReference type="RefSeq" id="WP_109969117.1">
    <property type="nucleotide sequence ID" value="NZ_CP176093.1"/>
</dbReference>
<feature type="transmembrane region" description="Helical" evidence="17">
    <location>
        <begin position="440"/>
        <end position="465"/>
    </location>
</feature>
<dbReference type="GO" id="GO:0043682">
    <property type="term" value="F:P-type divalent copper transporter activity"/>
    <property type="evidence" value="ECO:0007669"/>
    <property type="project" value="TreeGrafter"/>
</dbReference>
<dbReference type="NCBIfam" id="TIGR01494">
    <property type="entry name" value="ATPase_P-type"/>
    <property type="match status" value="1"/>
</dbReference>
<dbReference type="Pfam" id="PF00122">
    <property type="entry name" value="E1-E2_ATPase"/>
    <property type="match status" value="1"/>
</dbReference>
<dbReference type="OrthoDB" id="8588at2157"/>
<keyword evidence="14" id="KW-0186">Copper</keyword>
<keyword evidence="10" id="KW-0067">ATP-binding</keyword>
<reference evidence="19 20" key="1">
    <citation type="submission" date="2018-05" db="EMBL/GenBank/DDBJ databases">
        <title>Draft genome of Methanospirillum lacunae Ki8-1.</title>
        <authorList>
            <person name="Dueholm M.S."/>
            <person name="Nielsen P.H."/>
            <person name="Bakmann L.F."/>
            <person name="Otzen D.E."/>
        </authorList>
    </citation>
    <scope>NUCLEOTIDE SEQUENCE [LARGE SCALE GENOMIC DNA]</scope>
    <source>
        <strain evidence="19 20">Ki8-1</strain>
    </source>
</reference>